<evidence type="ECO:0000313" key="2">
    <source>
        <dbReference type="EMBL" id="KAF1749778.1"/>
    </source>
</evidence>
<dbReference type="EMBL" id="WUAV01000006">
    <property type="protein sequence ID" value="KAF1749778.1"/>
    <property type="molecule type" value="Genomic_DNA"/>
</dbReference>
<name>A0A6A5G444_CAERE</name>
<accession>A0A6A5G444</accession>
<dbReference type="RefSeq" id="XP_053580334.1">
    <property type="nucleotide sequence ID" value="XM_053736768.1"/>
</dbReference>
<dbReference type="GeneID" id="78778095"/>
<dbReference type="KEGG" id="crq:GCK72_026247"/>
<feature type="compositionally biased region" description="Basic residues" evidence="1">
    <location>
        <begin position="173"/>
        <end position="186"/>
    </location>
</feature>
<feature type="region of interest" description="Disordered" evidence="1">
    <location>
        <begin position="1"/>
        <end position="22"/>
    </location>
</feature>
<proteinExistence type="predicted"/>
<feature type="compositionally biased region" description="Basic and acidic residues" evidence="1">
    <location>
        <begin position="127"/>
        <end position="139"/>
    </location>
</feature>
<gene>
    <name evidence="2" type="ORF">GCK72_026247</name>
</gene>
<organism evidence="2 3">
    <name type="scientific">Caenorhabditis remanei</name>
    <name type="common">Caenorhabditis vulgaris</name>
    <dbReference type="NCBI Taxonomy" id="31234"/>
    <lineage>
        <taxon>Eukaryota</taxon>
        <taxon>Metazoa</taxon>
        <taxon>Ecdysozoa</taxon>
        <taxon>Nematoda</taxon>
        <taxon>Chromadorea</taxon>
        <taxon>Rhabditida</taxon>
        <taxon>Rhabditina</taxon>
        <taxon>Rhabditomorpha</taxon>
        <taxon>Rhabditoidea</taxon>
        <taxon>Rhabditidae</taxon>
        <taxon>Peloderinae</taxon>
        <taxon>Caenorhabditis</taxon>
    </lineage>
</organism>
<feature type="region of interest" description="Disordered" evidence="1">
    <location>
        <begin position="159"/>
        <end position="203"/>
    </location>
</feature>
<evidence type="ECO:0000313" key="3">
    <source>
        <dbReference type="Proteomes" id="UP000483820"/>
    </source>
</evidence>
<dbReference type="Proteomes" id="UP000483820">
    <property type="component" value="Chromosome X"/>
</dbReference>
<feature type="region of interest" description="Disordered" evidence="1">
    <location>
        <begin position="87"/>
        <end position="139"/>
    </location>
</feature>
<dbReference type="CTD" id="78778095"/>
<protein>
    <submittedName>
        <fullName evidence="2">Uncharacterized protein</fullName>
    </submittedName>
</protein>
<evidence type="ECO:0000256" key="1">
    <source>
        <dbReference type="SAM" id="MobiDB-lite"/>
    </source>
</evidence>
<comment type="caution">
    <text evidence="2">The sequence shown here is derived from an EMBL/GenBank/DDBJ whole genome shotgun (WGS) entry which is preliminary data.</text>
</comment>
<feature type="compositionally biased region" description="Polar residues" evidence="1">
    <location>
        <begin position="91"/>
        <end position="126"/>
    </location>
</feature>
<reference evidence="2 3" key="1">
    <citation type="submission" date="2019-12" db="EMBL/GenBank/DDBJ databases">
        <title>Chromosome-level assembly of the Caenorhabditis remanei genome.</title>
        <authorList>
            <person name="Teterina A.A."/>
            <person name="Willis J.H."/>
            <person name="Phillips P.C."/>
        </authorList>
    </citation>
    <scope>NUCLEOTIDE SEQUENCE [LARGE SCALE GENOMIC DNA]</scope>
    <source>
        <strain evidence="2 3">PX506</strain>
        <tissue evidence="2">Whole organism</tissue>
    </source>
</reference>
<sequence length="203" mass="22588">MNSLVNTDDPPPNEQVVTPTSPDLPEHITLATETAVEHIRIAKLTGQTLIELRKCVSTDLRAIHLRLGRLTELSVERFENLEARVGLLGGTPSNEPTSTQTLVGLSSEKTAEGSSALSTTSNITTASEKDSQKTDNKDNMKSPLGRFLWFLQPRHLVPTSTARHTHQQQFDRHHQRTNRTTPKRRPGLQEPHPRKARPITSTS</sequence>
<dbReference type="AlphaFoldDB" id="A0A6A5G444"/>